<dbReference type="InParanoid" id="A0A7M7JPU3"/>
<evidence type="ECO:0000256" key="6">
    <source>
        <dbReference type="ARBA" id="ARBA00022676"/>
    </source>
</evidence>
<keyword evidence="9" id="KW-0479">Metal-binding</keyword>
<keyword evidence="12" id="KW-0333">Golgi apparatus</keyword>
<protein>
    <recommendedName>
        <fullName evidence="5">Beta-1,4-glucuronyltransferase 1</fullName>
    </recommendedName>
    <alternativeName>
        <fullName evidence="16">I-beta-1,3-N-acetylglucosaminyltransferase</fullName>
    </alternativeName>
    <alternativeName>
        <fullName evidence="19">N-acetyllactosaminide beta-1,3-N-acetylglucosaminyltransferase</fullName>
    </alternativeName>
    <alternativeName>
        <fullName evidence="17">Poly-N-acetyllactosamine extension enzyme</fullName>
    </alternativeName>
    <alternativeName>
        <fullName evidence="18">UDP-GlcNAc:betaGal beta-1,3-N-acetylglucosaminyltransferase 1</fullName>
    </alternativeName>
</protein>
<evidence type="ECO:0000256" key="12">
    <source>
        <dbReference type="ARBA" id="ARBA00023034"/>
    </source>
</evidence>
<evidence type="ECO:0000256" key="9">
    <source>
        <dbReference type="ARBA" id="ARBA00022723"/>
    </source>
</evidence>
<dbReference type="Pfam" id="PF13896">
    <property type="entry name" value="Glyco_transf_49"/>
    <property type="match status" value="1"/>
</dbReference>
<evidence type="ECO:0000256" key="22">
    <source>
        <dbReference type="SAM" id="Phobius"/>
    </source>
</evidence>
<sequence>MRLKARCLACSAPQLWRALVVILVLVISVLQVVHITLLSRLEARRSRDDRRTARSPLTDWGSDKYRVQEMSDDRARMLHVLEESAVLDVSGEFSLVSNFQPASPPLRGTMSAQGGSASPKQQQQQQQQPQLTTQGATQGMLPSTSNEHTRGGISSSLTRDVTLVTQSSIGPLSSLDSLASRWKGPISVALFAAKRRELPDLIETILHLRACYPAVRHNVTFHLVYPLHSKATSSGNSHHGAPALSLAECSTLPRRLGELQPSIINYGHEVAYPVNLLRNVARRNAASQFIFVVDIDLQVSQGLHDSFLTYAKENSLFSRADHQEAFVVPAFETVEDIVLPRNKAELLGLLERGVARPFYAELCHKCHKHTDYEAWTKAPLTPDNKLEVLYQVSWKDPWEPFYIAHNSVPLYDERFRQYGFNRISQACEMHVAGYSFAVLNNAFVIHRGLKRSGDFHKEKDKDLDRNRLNFRQFKTELKEKYKQSPRRCY</sequence>
<dbReference type="GO" id="GO:0046872">
    <property type="term" value="F:metal ion binding"/>
    <property type="evidence" value="ECO:0007669"/>
    <property type="project" value="UniProtKB-KW"/>
</dbReference>
<comment type="similarity">
    <text evidence="4">Belongs to the glycosyltransferase 49 family.</text>
</comment>
<accession>A0A7M7JPU3</accession>
<evidence type="ECO:0000256" key="1">
    <source>
        <dbReference type="ARBA" id="ARBA00001936"/>
    </source>
</evidence>
<dbReference type="AlphaFoldDB" id="A0A7M7JPU3"/>
<dbReference type="GO" id="GO:0035269">
    <property type="term" value="P:protein O-linked glycosylation via mannose"/>
    <property type="evidence" value="ECO:0007669"/>
    <property type="project" value="TreeGrafter"/>
</dbReference>
<dbReference type="PANTHER" id="PTHR46420">
    <property type="entry name" value="BETA-1,4-GLUCURONYLTRANSFERASE 1"/>
    <property type="match status" value="1"/>
</dbReference>
<dbReference type="OMA" id="CEMHIAG"/>
<keyword evidence="24" id="KW-1185">Reference proteome</keyword>
<dbReference type="PANTHER" id="PTHR46420:SF1">
    <property type="entry name" value="BETA-1,4-GLUCURONYLTRANSFERASE 1"/>
    <property type="match status" value="1"/>
</dbReference>
<evidence type="ECO:0000256" key="11">
    <source>
        <dbReference type="ARBA" id="ARBA00022989"/>
    </source>
</evidence>
<evidence type="ECO:0000256" key="8">
    <source>
        <dbReference type="ARBA" id="ARBA00022692"/>
    </source>
</evidence>
<comment type="pathway">
    <text evidence="3">Protein modification; protein glycosylation.</text>
</comment>
<keyword evidence="6" id="KW-0328">Glycosyltransferase</keyword>
<evidence type="ECO:0000256" key="20">
    <source>
        <dbReference type="ARBA" id="ARBA00047852"/>
    </source>
</evidence>
<proteinExistence type="inferred from homology"/>
<feature type="region of interest" description="Disordered" evidence="21">
    <location>
        <begin position="104"/>
        <end position="157"/>
    </location>
</feature>
<evidence type="ECO:0000256" key="17">
    <source>
        <dbReference type="ARBA" id="ARBA00032175"/>
    </source>
</evidence>
<keyword evidence="7" id="KW-0808">Transferase</keyword>
<dbReference type="EnsemblMetazoa" id="XM_022797980">
    <property type="protein sequence ID" value="XP_022653715"/>
    <property type="gene ID" value="LOC111247270"/>
</dbReference>
<dbReference type="GO" id="GO:0015020">
    <property type="term" value="F:glucuronosyltransferase activity"/>
    <property type="evidence" value="ECO:0007669"/>
    <property type="project" value="InterPro"/>
</dbReference>
<evidence type="ECO:0000256" key="15">
    <source>
        <dbReference type="ARBA" id="ARBA00023211"/>
    </source>
</evidence>
<keyword evidence="13 22" id="KW-0472">Membrane</keyword>
<keyword evidence="11 22" id="KW-1133">Transmembrane helix</keyword>
<keyword evidence="10" id="KW-0735">Signal-anchor</keyword>
<evidence type="ECO:0000256" key="13">
    <source>
        <dbReference type="ARBA" id="ARBA00023136"/>
    </source>
</evidence>
<keyword evidence="14" id="KW-0325">Glycoprotein</keyword>
<evidence type="ECO:0000313" key="23">
    <source>
        <dbReference type="EnsemblMetazoa" id="XP_022653715"/>
    </source>
</evidence>
<dbReference type="GeneID" id="111247270"/>
<feature type="transmembrane region" description="Helical" evidence="22">
    <location>
        <begin position="15"/>
        <end position="38"/>
    </location>
</feature>
<dbReference type="Proteomes" id="UP000594260">
    <property type="component" value="Unplaced"/>
</dbReference>
<evidence type="ECO:0000256" key="7">
    <source>
        <dbReference type="ARBA" id="ARBA00022679"/>
    </source>
</evidence>
<dbReference type="GO" id="GO:0000139">
    <property type="term" value="C:Golgi membrane"/>
    <property type="evidence" value="ECO:0007669"/>
    <property type="project" value="UniProtKB-SubCell"/>
</dbReference>
<organism evidence="23 24">
    <name type="scientific">Varroa destructor</name>
    <name type="common">Honeybee mite</name>
    <dbReference type="NCBI Taxonomy" id="109461"/>
    <lineage>
        <taxon>Eukaryota</taxon>
        <taxon>Metazoa</taxon>
        <taxon>Ecdysozoa</taxon>
        <taxon>Arthropoda</taxon>
        <taxon>Chelicerata</taxon>
        <taxon>Arachnida</taxon>
        <taxon>Acari</taxon>
        <taxon>Parasitiformes</taxon>
        <taxon>Mesostigmata</taxon>
        <taxon>Gamasina</taxon>
        <taxon>Dermanyssoidea</taxon>
        <taxon>Varroidae</taxon>
        <taxon>Varroa</taxon>
    </lineage>
</organism>
<dbReference type="OrthoDB" id="9974378at2759"/>
<evidence type="ECO:0000256" key="5">
    <source>
        <dbReference type="ARBA" id="ARBA00017962"/>
    </source>
</evidence>
<name>A0A7M7JPU3_VARDE</name>
<evidence type="ECO:0000256" key="21">
    <source>
        <dbReference type="SAM" id="MobiDB-lite"/>
    </source>
</evidence>
<evidence type="ECO:0000256" key="19">
    <source>
        <dbReference type="ARBA" id="ARBA00033291"/>
    </source>
</evidence>
<evidence type="ECO:0000256" key="14">
    <source>
        <dbReference type="ARBA" id="ARBA00023180"/>
    </source>
</evidence>
<evidence type="ECO:0000256" key="3">
    <source>
        <dbReference type="ARBA" id="ARBA00004922"/>
    </source>
</evidence>
<dbReference type="RefSeq" id="XP_022653715.1">
    <property type="nucleotide sequence ID" value="XM_022797980.1"/>
</dbReference>
<comment type="cofactor">
    <cofactor evidence="1">
        <name>Mn(2+)</name>
        <dbReference type="ChEBI" id="CHEBI:29035"/>
    </cofactor>
</comment>
<keyword evidence="15" id="KW-0464">Manganese</keyword>
<evidence type="ECO:0000256" key="16">
    <source>
        <dbReference type="ARBA" id="ARBA00030723"/>
    </source>
</evidence>
<reference evidence="23" key="1">
    <citation type="submission" date="2021-01" db="UniProtKB">
        <authorList>
            <consortium name="EnsemblMetazoa"/>
        </authorList>
    </citation>
    <scope>IDENTIFICATION</scope>
</reference>
<evidence type="ECO:0000256" key="4">
    <source>
        <dbReference type="ARBA" id="ARBA00008539"/>
    </source>
</evidence>
<comment type="catalytic activity">
    <reaction evidence="20">
        <text>3-O-[beta-D-Xyl-(1-&gt;4)-Rib-ol-P-Rib-ol-P-3-beta-D-GalNAc-(1-&gt;3)-beta-D-GlcNAc-(1-&gt;4)-(O-6-P-alpha-D-Man)]-Thr-[protein] + UDP-alpha-D-glucuronate = 3-O-[beta-D-GlcA-(1-&gt;3)-beta-D-Xyl-(1-&gt;4)-Rib-ol-P-Rib-ol-P-3-beta-D-GalNAc-(1-&gt;3)-beta-D-GlcNAc-(1-&gt;4)-(O-6-P-alpha-D-Man)]-Thr-[protein] + UDP + H(+)</text>
        <dbReference type="Rhea" id="RHEA:46860"/>
        <dbReference type="Rhea" id="RHEA-COMP:15023"/>
        <dbReference type="Rhea" id="RHEA-COMP:17482"/>
        <dbReference type="ChEBI" id="CHEBI:15378"/>
        <dbReference type="ChEBI" id="CHEBI:58052"/>
        <dbReference type="ChEBI" id="CHEBI:58223"/>
        <dbReference type="ChEBI" id="CHEBI:142405"/>
        <dbReference type="ChEBI" id="CHEBI:177336"/>
    </reaction>
</comment>
<keyword evidence="8 22" id="KW-0812">Transmembrane</keyword>
<evidence type="ECO:0000256" key="10">
    <source>
        <dbReference type="ARBA" id="ARBA00022968"/>
    </source>
</evidence>
<evidence type="ECO:0000256" key="18">
    <source>
        <dbReference type="ARBA" id="ARBA00032181"/>
    </source>
</evidence>
<dbReference type="KEGG" id="vde:111247270"/>
<comment type="subcellular location">
    <subcellularLocation>
        <location evidence="2">Golgi apparatus membrane</location>
        <topology evidence="2">Single-pass type II membrane protein</topology>
    </subcellularLocation>
</comment>
<evidence type="ECO:0000313" key="24">
    <source>
        <dbReference type="Proteomes" id="UP000594260"/>
    </source>
</evidence>
<feature type="compositionally biased region" description="Low complexity" evidence="21">
    <location>
        <begin position="111"/>
        <end position="138"/>
    </location>
</feature>
<feature type="compositionally biased region" description="Polar residues" evidence="21">
    <location>
        <begin position="140"/>
        <end position="157"/>
    </location>
</feature>
<dbReference type="UniPathway" id="UPA00378"/>
<dbReference type="InterPro" id="IPR043189">
    <property type="entry name" value="B4GAT1"/>
</dbReference>
<evidence type="ECO:0000256" key="2">
    <source>
        <dbReference type="ARBA" id="ARBA00004323"/>
    </source>
</evidence>